<dbReference type="GO" id="GO:0043531">
    <property type="term" value="F:ADP binding"/>
    <property type="evidence" value="ECO:0007669"/>
    <property type="project" value="InterPro"/>
</dbReference>
<dbReference type="InterPro" id="IPR011990">
    <property type="entry name" value="TPR-like_helical_dom_sf"/>
</dbReference>
<dbReference type="KEGG" id="aalt:CC77DRAFT_1026544"/>
<evidence type="ECO:0000313" key="5">
    <source>
        <dbReference type="Proteomes" id="UP000077248"/>
    </source>
</evidence>
<dbReference type="Pfam" id="PF13181">
    <property type="entry name" value="TPR_8"/>
    <property type="match status" value="1"/>
</dbReference>
<dbReference type="OMA" id="RENINWN"/>
<feature type="repeat" description="TPR" evidence="1">
    <location>
        <begin position="838"/>
        <end position="871"/>
    </location>
</feature>
<evidence type="ECO:0000313" key="4">
    <source>
        <dbReference type="EMBL" id="OAG13529.1"/>
    </source>
</evidence>
<dbReference type="InterPro" id="IPR002182">
    <property type="entry name" value="NB-ARC"/>
</dbReference>
<accession>A0A177D3B6</accession>
<feature type="repeat" description="TPR" evidence="1">
    <location>
        <begin position="795"/>
        <end position="828"/>
    </location>
</feature>
<name>A0A177D3B6_ALTAL</name>
<dbReference type="GeneID" id="29111876"/>
<dbReference type="InterPro" id="IPR056681">
    <property type="entry name" value="DUF7779"/>
</dbReference>
<dbReference type="Pfam" id="PF13424">
    <property type="entry name" value="TPR_12"/>
    <property type="match status" value="1"/>
</dbReference>
<dbReference type="SUPFAM" id="SSF52540">
    <property type="entry name" value="P-loop containing nucleoside triphosphate hydrolases"/>
    <property type="match status" value="1"/>
</dbReference>
<proteinExistence type="predicted"/>
<dbReference type="PANTHER" id="PTHR35205">
    <property type="entry name" value="NB-ARC AND TPR DOMAIN PROTEIN"/>
    <property type="match status" value="1"/>
</dbReference>
<evidence type="ECO:0000259" key="3">
    <source>
        <dbReference type="Pfam" id="PF25000"/>
    </source>
</evidence>
<dbReference type="InterPro" id="IPR027417">
    <property type="entry name" value="P-loop_NTPase"/>
</dbReference>
<dbReference type="PANTHER" id="PTHR35205:SF1">
    <property type="entry name" value="ZU5 DOMAIN-CONTAINING PROTEIN"/>
    <property type="match status" value="1"/>
</dbReference>
<dbReference type="SUPFAM" id="SSF48452">
    <property type="entry name" value="TPR-like"/>
    <property type="match status" value="1"/>
</dbReference>
<evidence type="ECO:0000256" key="1">
    <source>
        <dbReference type="PROSITE-ProRule" id="PRU00339"/>
    </source>
</evidence>
<dbReference type="STRING" id="5599.A0A177D3B6"/>
<feature type="domain" description="NB-ARC" evidence="2">
    <location>
        <begin position="239"/>
        <end position="383"/>
    </location>
</feature>
<dbReference type="PROSITE" id="PS50005">
    <property type="entry name" value="TPR"/>
    <property type="match status" value="3"/>
</dbReference>
<dbReference type="Pfam" id="PF25000">
    <property type="entry name" value="DUF7779"/>
    <property type="match status" value="1"/>
</dbReference>
<sequence length="942" mass="106968">MSEDEVTNIDQIELASLTDDFTRGQVKKFASTDFASNIESLLSQIQNPSIRSNIRVHASSFDAIMELSQLRWNAFAPTTGLALLGGFLYTAIHLSVRQAEADGHSKACFEAVIEKLRRCNDLGTEFYSRCSDPALPENYKKERLEQAYRLLLSFTSSIVKTLEHATPLVSLDDARWDNIAQHETSCTRYLEESTIFLSNVLDKEKAHKDDPSLNQEPPDRDPPVHVLPKRLARFFGRDKELKDISERLNKHNSVTLRGIAGVGKTSVALQFAYQSLSDYRVIIWIRCEPSGELAHSCQEALRRLGAIDEGQKQVPEIRKIWQAYFAKLSFRWLVIFDNVVEKRDVEPFWPQGHGKILVTTQKRDIAFRLTDYEIEINPFATEEGRDCIMDLLAWPGGVPADAESAAKLNEELGGLPLGILQMTSVIRDRKSTVQDFLRLYEKNKVRYHAKETEIEGIAPKSDPRIATNWQLPFDLLEDDHKSLLGILSLLSASTIPETLFKHWDECEGRSTSGLLDFCDDEDDFMEVEEKLFKLSLVDKDPATAMLSLHRLEQSQFEIYMDAPTRQVAFDRAAKLLHDVFPKEHIGQRFTGKWDDCNLYIQHANVLNSHYLKVDKKTPKYKASPEFAKLMAWCSWYLFEIADYPNFEVALCGGRKACKEAGTAAFDDSTWALLNYNAGTVETSRGMFKKAKESLDESLKVRRNLDNDDDVAATLNNLGILHSSMGEFDIAEQYFTEALAIHETRHDTEDRKLSMTMVKHNLLRTTIQSGKDLPSVEDVQSTIDIFHTTISWWMTGHSYLPLGNLYLQLGEYEKATIAFTAARDILSAPGRAASQPATAMTIYKLGRVAYVTQNLDKAADYFRESIMISQEYPLIPAEEARTQFMLLKALDEGANSIRPNEEEEVRQRFSTLMKLYYDSVEARDPAPVVELAQLDVCITAKYQ</sequence>
<dbReference type="Pfam" id="PF00931">
    <property type="entry name" value="NB-ARC"/>
    <property type="match status" value="1"/>
</dbReference>
<dbReference type="InterPro" id="IPR019734">
    <property type="entry name" value="TPR_rpt"/>
</dbReference>
<reference evidence="4 5" key="1">
    <citation type="submission" date="2016-05" db="EMBL/GenBank/DDBJ databases">
        <title>Comparative analysis of secretome profiles of manganese(II)-oxidizing ascomycete fungi.</title>
        <authorList>
            <consortium name="DOE Joint Genome Institute"/>
            <person name="Zeiner C.A."/>
            <person name="Purvine S.O."/>
            <person name="Zink E.M."/>
            <person name="Wu S."/>
            <person name="Pasa-Tolic L."/>
            <person name="Chaput D.L."/>
            <person name="Haridas S."/>
            <person name="Grigoriev I.V."/>
            <person name="Santelli C.M."/>
            <person name="Hansel C.M."/>
        </authorList>
    </citation>
    <scope>NUCLEOTIDE SEQUENCE [LARGE SCALE GENOMIC DNA]</scope>
    <source>
        <strain evidence="4 5">SRC1lrK2f</strain>
    </source>
</reference>
<dbReference type="Gene3D" id="3.40.50.300">
    <property type="entry name" value="P-loop containing nucleotide triphosphate hydrolases"/>
    <property type="match status" value="1"/>
</dbReference>
<gene>
    <name evidence="4" type="ORF">CC77DRAFT_1026544</name>
</gene>
<dbReference type="EMBL" id="KV441509">
    <property type="protein sequence ID" value="OAG13529.1"/>
    <property type="molecule type" value="Genomic_DNA"/>
</dbReference>
<protein>
    <submittedName>
        <fullName evidence="4">Uncharacterized protein</fullName>
    </submittedName>
</protein>
<evidence type="ECO:0000259" key="2">
    <source>
        <dbReference type="Pfam" id="PF00931"/>
    </source>
</evidence>
<feature type="repeat" description="TPR" evidence="1">
    <location>
        <begin position="711"/>
        <end position="744"/>
    </location>
</feature>
<dbReference type="Proteomes" id="UP000077248">
    <property type="component" value="Unassembled WGS sequence"/>
</dbReference>
<organism evidence="4 5">
    <name type="scientific">Alternaria alternata</name>
    <name type="common">Alternaria rot fungus</name>
    <name type="synonym">Torula alternata</name>
    <dbReference type="NCBI Taxonomy" id="5599"/>
    <lineage>
        <taxon>Eukaryota</taxon>
        <taxon>Fungi</taxon>
        <taxon>Dikarya</taxon>
        <taxon>Ascomycota</taxon>
        <taxon>Pezizomycotina</taxon>
        <taxon>Dothideomycetes</taxon>
        <taxon>Pleosporomycetidae</taxon>
        <taxon>Pleosporales</taxon>
        <taxon>Pleosporineae</taxon>
        <taxon>Pleosporaceae</taxon>
        <taxon>Alternaria</taxon>
        <taxon>Alternaria sect. Alternaria</taxon>
        <taxon>Alternaria alternata complex</taxon>
    </lineage>
</organism>
<keyword evidence="5" id="KW-1185">Reference proteome</keyword>
<dbReference type="AlphaFoldDB" id="A0A177D3B6"/>
<feature type="domain" description="DUF7779" evidence="3">
    <location>
        <begin position="473"/>
        <end position="561"/>
    </location>
</feature>
<keyword evidence="1" id="KW-0802">TPR repeat</keyword>
<dbReference type="Gene3D" id="1.25.40.10">
    <property type="entry name" value="Tetratricopeptide repeat domain"/>
    <property type="match status" value="2"/>
</dbReference>
<dbReference type="SMART" id="SM00028">
    <property type="entry name" value="TPR"/>
    <property type="match status" value="4"/>
</dbReference>
<dbReference type="RefSeq" id="XP_018378950.1">
    <property type="nucleotide sequence ID" value="XM_018526282.1"/>
</dbReference>
<dbReference type="VEuPathDB" id="FungiDB:CC77DRAFT_1026544"/>